<evidence type="ECO:0000256" key="2">
    <source>
        <dbReference type="ARBA" id="ARBA00022771"/>
    </source>
</evidence>
<feature type="domain" description="B30.2/SPRY" evidence="8">
    <location>
        <begin position="270"/>
        <end position="437"/>
    </location>
</feature>
<evidence type="ECO:0000256" key="1">
    <source>
        <dbReference type="ARBA" id="ARBA00022723"/>
    </source>
</evidence>
<dbReference type="SMART" id="SM00336">
    <property type="entry name" value="BBOX"/>
    <property type="match status" value="1"/>
</dbReference>
<feature type="domain" description="B box-type" evidence="7">
    <location>
        <begin position="86"/>
        <end position="127"/>
    </location>
</feature>
<feature type="coiled-coil region" evidence="5">
    <location>
        <begin position="135"/>
        <end position="162"/>
    </location>
</feature>
<evidence type="ECO:0000313" key="9">
    <source>
        <dbReference type="Proteomes" id="UP000081671"/>
    </source>
</evidence>
<dbReference type="SUPFAM" id="SSF57845">
    <property type="entry name" value="B-box zinc-binding domain"/>
    <property type="match status" value="1"/>
</dbReference>
<name>A0A1S3FR91_DIPOR</name>
<evidence type="ECO:0000256" key="4">
    <source>
        <dbReference type="PROSITE-ProRule" id="PRU00024"/>
    </source>
</evidence>
<dbReference type="Pfam" id="PF00622">
    <property type="entry name" value="SPRY"/>
    <property type="match status" value="1"/>
</dbReference>
<evidence type="ECO:0000259" key="7">
    <source>
        <dbReference type="PROSITE" id="PS50119"/>
    </source>
</evidence>
<dbReference type="InParanoid" id="A0A1S3FR91"/>
<accession>A0A1S3FR91</accession>
<dbReference type="GO" id="GO:0008270">
    <property type="term" value="F:zinc ion binding"/>
    <property type="evidence" value="ECO:0007669"/>
    <property type="project" value="UniProtKB-KW"/>
</dbReference>
<dbReference type="InterPro" id="IPR001841">
    <property type="entry name" value="Znf_RING"/>
</dbReference>
<dbReference type="InterPro" id="IPR001870">
    <property type="entry name" value="B30.2/SPRY"/>
</dbReference>
<dbReference type="SUPFAM" id="SSF49899">
    <property type="entry name" value="Concanavalin A-like lectins/glucanases"/>
    <property type="match status" value="1"/>
</dbReference>
<dbReference type="SMART" id="SM00184">
    <property type="entry name" value="RING"/>
    <property type="match status" value="1"/>
</dbReference>
<keyword evidence="9" id="KW-1185">Reference proteome</keyword>
<keyword evidence="3" id="KW-0862">Zinc</keyword>
<keyword evidence="2 4" id="KW-0863">Zinc-finger</keyword>
<sequence length="437" mass="49968">MACAASLAELQAQATCPICLAYLSDPVTTECGHNFCHSCILQCWEGLQDTFPCPTCLHYCPNDVLHSNTQLSHLVDIVMQLAGSESKRQLCEQHGEVLSLFCDDDLQLLCAQCRVSSDHHQHHLMPISEAAAAQKEKLNDCKKHLKRQARDAKTEYQRQISKSIQLIPKIQKWKEELQSEFRHFQHFMSSQCSVSISRLYDDEKTIETQLLANTSEILEHLTMLKSLLSEMKEKTLQADVDLLRGVRSLQERYTAIHPPRVFSYELMENNPFPPHYFGLEKMMSTFRVDLTFNPQFSHPVLKVSQDRKTVTLVGQSAPSPFSAMIHTQERLQNGRFFWQVEVKGTGHWSMGVFQKSASKDLMVPCFKRESHNITQHTQSSLVDRVGAFLDYELGELSFYDLKCRSCLHVFNSKFTGALVPFFSMRCISPSFLSISFD</sequence>
<dbReference type="PROSITE" id="PS00518">
    <property type="entry name" value="ZF_RING_1"/>
    <property type="match status" value="1"/>
</dbReference>
<dbReference type="InterPro" id="IPR050143">
    <property type="entry name" value="TRIM/RBCC"/>
</dbReference>
<dbReference type="InterPro" id="IPR000315">
    <property type="entry name" value="Znf_B-box"/>
</dbReference>
<dbReference type="InterPro" id="IPR017907">
    <property type="entry name" value="Znf_RING_CS"/>
</dbReference>
<evidence type="ECO:0000256" key="5">
    <source>
        <dbReference type="SAM" id="Coils"/>
    </source>
</evidence>
<dbReference type="InterPro" id="IPR013083">
    <property type="entry name" value="Znf_RING/FYVE/PHD"/>
</dbReference>
<dbReference type="InterPro" id="IPR043136">
    <property type="entry name" value="B30.2/SPRY_sf"/>
</dbReference>
<feature type="domain" description="RING-type" evidence="6">
    <location>
        <begin position="16"/>
        <end position="56"/>
    </location>
</feature>
<keyword evidence="5" id="KW-0175">Coiled coil</keyword>
<dbReference type="InterPro" id="IPR013320">
    <property type="entry name" value="ConA-like_dom_sf"/>
</dbReference>
<dbReference type="Gene3D" id="2.60.120.920">
    <property type="match status" value="1"/>
</dbReference>
<dbReference type="PANTHER" id="PTHR24103">
    <property type="entry name" value="E3 UBIQUITIN-PROTEIN LIGASE TRIM"/>
    <property type="match status" value="1"/>
</dbReference>
<dbReference type="PROSITE" id="PS50119">
    <property type="entry name" value="ZF_BBOX"/>
    <property type="match status" value="1"/>
</dbReference>
<dbReference type="RefSeq" id="XP_012879086.1">
    <property type="nucleotide sequence ID" value="XM_013023632.1"/>
</dbReference>
<dbReference type="InterPro" id="IPR003877">
    <property type="entry name" value="SPRY_dom"/>
</dbReference>
<dbReference type="Gene3D" id="3.30.160.60">
    <property type="entry name" value="Classic Zinc Finger"/>
    <property type="match status" value="1"/>
</dbReference>
<evidence type="ECO:0000313" key="10">
    <source>
        <dbReference type="RefSeq" id="XP_012879086.1"/>
    </source>
</evidence>
<dbReference type="Pfam" id="PF15227">
    <property type="entry name" value="zf-C3HC4_4"/>
    <property type="match status" value="1"/>
</dbReference>
<dbReference type="PROSITE" id="PS50188">
    <property type="entry name" value="B302_SPRY"/>
    <property type="match status" value="1"/>
</dbReference>
<dbReference type="SUPFAM" id="SSF57850">
    <property type="entry name" value="RING/U-box"/>
    <property type="match status" value="1"/>
</dbReference>
<dbReference type="Pfam" id="PF00643">
    <property type="entry name" value="zf-B_box"/>
    <property type="match status" value="1"/>
</dbReference>
<dbReference type="AlphaFoldDB" id="A0A1S3FR91"/>
<dbReference type="Gene3D" id="3.30.40.10">
    <property type="entry name" value="Zinc/RING finger domain, C3HC4 (zinc finger)"/>
    <property type="match status" value="1"/>
</dbReference>
<organism evidence="9 10">
    <name type="scientific">Dipodomys ordii</name>
    <name type="common">Ord's kangaroo rat</name>
    <dbReference type="NCBI Taxonomy" id="10020"/>
    <lineage>
        <taxon>Eukaryota</taxon>
        <taxon>Metazoa</taxon>
        <taxon>Chordata</taxon>
        <taxon>Craniata</taxon>
        <taxon>Vertebrata</taxon>
        <taxon>Euteleostomi</taxon>
        <taxon>Mammalia</taxon>
        <taxon>Eutheria</taxon>
        <taxon>Euarchontoglires</taxon>
        <taxon>Glires</taxon>
        <taxon>Rodentia</taxon>
        <taxon>Castorimorpha</taxon>
        <taxon>Heteromyidae</taxon>
        <taxon>Dipodomyinae</taxon>
        <taxon>Dipodomys</taxon>
    </lineage>
</organism>
<proteinExistence type="predicted"/>
<gene>
    <name evidence="10" type="primary">LOC105991070</name>
</gene>
<reference evidence="10" key="1">
    <citation type="submission" date="2025-08" db="UniProtKB">
        <authorList>
            <consortium name="RefSeq"/>
        </authorList>
    </citation>
    <scope>IDENTIFICATION</scope>
    <source>
        <tissue evidence="10">Kidney</tissue>
    </source>
</reference>
<evidence type="ECO:0000256" key="3">
    <source>
        <dbReference type="ARBA" id="ARBA00022833"/>
    </source>
</evidence>
<dbReference type="KEGG" id="dord:105991070"/>
<dbReference type="GeneID" id="105991070"/>
<evidence type="ECO:0000259" key="8">
    <source>
        <dbReference type="PROSITE" id="PS50188"/>
    </source>
</evidence>
<keyword evidence="1" id="KW-0479">Metal-binding</keyword>
<evidence type="ECO:0000259" key="6">
    <source>
        <dbReference type="PROSITE" id="PS50089"/>
    </source>
</evidence>
<protein>
    <submittedName>
        <fullName evidence="10">Tripartite motif-containing protein 75</fullName>
    </submittedName>
</protein>
<dbReference type="Proteomes" id="UP000081671">
    <property type="component" value="Unplaced"/>
</dbReference>
<dbReference type="PROSITE" id="PS50089">
    <property type="entry name" value="ZF_RING_2"/>
    <property type="match status" value="1"/>
</dbReference>
<dbReference type="OrthoDB" id="654191at2759"/>